<dbReference type="EMBL" id="CAJPIN010043763">
    <property type="protein sequence ID" value="CAG2065506.1"/>
    <property type="molecule type" value="Genomic_DNA"/>
</dbReference>
<evidence type="ECO:0000256" key="1">
    <source>
        <dbReference type="SAM" id="MobiDB-lite"/>
    </source>
</evidence>
<keyword evidence="3" id="KW-1185">Reference proteome</keyword>
<comment type="caution">
    <text evidence="2">The sequence shown here is derived from an EMBL/GenBank/DDBJ whole genome shotgun (WGS) entry which is preliminary data.</text>
</comment>
<name>A0ABN7PFQ4_TIMPD</name>
<evidence type="ECO:0000313" key="3">
    <source>
        <dbReference type="Proteomes" id="UP001153148"/>
    </source>
</evidence>
<organism evidence="2 3">
    <name type="scientific">Timema podura</name>
    <name type="common">Walking stick</name>
    <dbReference type="NCBI Taxonomy" id="61482"/>
    <lineage>
        <taxon>Eukaryota</taxon>
        <taxon>Metazoa</taxon>
        <taxon>Ecdysozoa</taxon>
        <taxon>Arthropoda</taxon>
        <taxon>Hexapoda</taxon>
        <taxon>Insecta</taxon>
        <taxon>Pterygota</taxon>
        <taxon>Neoptera</taxon>
        <taxon>Polyneoptera</taxon>
        <taxon>Phasmatodea</taxon>
        <taxon>Timematodea</taxon>
        <taxon>Timematoidea</taxon>
        <taxon>Timematidae</taxon>
        <taxon>Timema</taxon>
    </lineage>
</organism>
<dbReference type="Proteomes" id="UP001153148">
    <property type="component" value="Unassembled WGS sequence"/>
</dbReference>
<gene>
    <name evidence="2" type="ORF">TPAB3V08_LOCUS12450</name>
</gene>
<protein>
    <submittedName>
        <fullName evidence="2">Uncharacterized protein</fullName>
    </submittedName>
</protein>
<sequence>MLGEHPFPRPMSQSSSMDMLYRRSPRF</sequence>
<feature type="region of interest" description="Disordered" evidence="1">
    <location>
        <begin position="1"/>
        <end position="27"/>
    </location>
</feature>
<proteinExistence type="predicted"/>
<reference evidence="2" key="1">
    <citation type="submission" date="2021-03" db="EMBL/GenBank/DDBJ databases">
        <authorList>
            <person name="Tran Van P."/>
        </authorList>
    </citation>
    <scope>NUCLEOTIDE SEQUENCE</scope>
</reference>
<accession>A0ABN7PFQ4</accession>
<evidence type="ECO:0000313" key="2">
    <source>
        <dbReference type="EMBL" id="CAG2065506.1"/>
    </source>
</evidence>